<dbReference type="InterPro" id="IPR011419">
    <property type="entry name" value="ATP12_ATP_synth-F1-assembly"/>
</dbReference>
<keyword evidence="2" id="KW-0809">Transit peptide</keyword>
<organism evidence="4 5">
    <name type="scientific">Elstera litoralis</name>
    <dbReference type="NCBI Taxonomy" id="552518"/>
    <lineage>
        <taxon>Bacteria</taxon>
        <taxon>Pseudomonadati</taxon>
        <taxon>Pseudomonadota</taxon>
        <taxon>Alphaproteobacteria</taxon>
        <taxon>Rhodospirillales</taxon>
        <taxon>Rhodospirillaceae</taxon>
        <taxon>Elstera</taxon>
    </lineage>
</organism>
<dbReference type="OrthoDB" id="9797825at2"/>
<dbReference type="RefSeq" id="WP_045774496.1">
    <property type="nucleotide sequence ID" value="NZ_LAJY01000045.1"/>
</dbReference>
<dbReference type="Pfam" id="PF07542">
    <property type="entry name" value="ATP12"/>
    <property type="match status" value="1"/>
</dbReference>
<evidence type="ECO:0000256" key="2">
    <source>
        <dbReference type="ARBA" id="ARBA00022946"/>
    </source>
</evidence>
<proteinExistence type="inferred from homology"/>
<dbReference type="EMBL" id="LAJY01000045">
    <property type="protein sequence ID" value="KJV10790.1"/>
    <property type="molecule type" value="Genomic_DNA"/>
</dbReference>
<comment type="caution">
    <text evidence="4">The sequence shown here is derived from an EMBL/GenBank/DDBJ whole genome shotgun (WGS) entry which is preliminary data.</text>
</comment>
<protein>
    <recommendedName>
        <fullName evidence="6">ATPase</fullName>
    </recommendedName>
</protein>
<gene>
    <name evidence="4" type="ORF">VZ95_02640</name>
</gene>
<dbReference type="Gene3D" id="3.30.2180.10">
    <property type="entry name" value="ATP12-like"/>
    <property type="match status" value="1"/>
</dbReference>
<dbReference type="InterPro" id="IPR023335">
    <property type="entry name" value="ATP12_ortho_dom_sf"/>
</dbReference>
<dbReference type="GO" id="GO:0043461">
    <property type="term" value="P:proton-transporting ATP synthase complex assembly"/>
    <property type="evidence" value="ECO:0007669"/>
    <property type="project" value="InterPro"/>
</dbReference>
<dbReference type="PANTHER" id="PTHR21013:SF10">
    <property type="entry name" value="ATP SYNTHASE MITOCHONDRIAL F1 COMPLEX ASSEMBLY FACTOR 2"/>
    <property type="match status" value="1"/>
</dbReference>
<name>A0A0F3IVL0_9PROT</name>
<keyword evidence="3" id="KW-0143">Chaperone</keyword>
<dbReference type="SUPFAM" id="SSF160909">
    <property type="entry name" value="ATP12-like"/>
    <property type="match status" value="1"/>
</dbReference>
<evidence type="ECO:0008006" key="6">
    <source>
        <dbReference type="Google" id="ProtNLM"/>
    </source>
</evidence>
<evidence type="ECO:0000256" key="3">
    <source>
        <dbReference type="ARBA" id="ARBA00023186"/>
    </source>
</evidence>
<evidence type="ECO:0000313" key="5">
    <source>
        <dbReference type="Proteomes" id="UP000033774"/>
    </source>
</evidence>
<evidence type="ECO:0000256" key="1">
    <source>
        <dbReference type="ARBA" id="ARBA00008231"/>
    </source>
</evidence>
<dbReference type="InterPro" id="IPR042272">
    <property type="entry name" value="ATP12_ATP_synth-F1-assembly_N"/>
</dbReference>
<keyword evidence="5" id="KW-1185">Reference proteome</keyword>
<accession>A0A0F3IVL0</accession>
<dbReference type="Gene3D" id="1.10.3580.10">
    <property type="entry name" value="ATP12 ATPase"/>
    <property type="match status" value="1"/>
</dbReference>
<dbReference type="Proteomes" id="UP000033774">
    <property type="component" value="Unassembled WGS sequence"/>
</dbReference>
<dbReference type="AlphaFoldDB" id="A0A0F3IVL0"/>
<sequence length="231" mass="24888">MKRFYKEAAAAPVEGGFGVTLDGKPVRTPAGAILTAATPALAEALAAEWAEQTGEVRPLAMPLNRLALTQQDRVAPRREAVTTEALAYVESDLLCYRSGDDATLAARQIDAWNPLLDWFSASYGVTLAITDGLMPIPQDTEALAPLRSKLDGFSDAELTAFALLAPAAGSFVLALALLDGRLSAEETYALSQLDESYQIEKWGEDEEAAERRLALALEFQDIGRFLALNRS</sequence>
<comment type="similarity">
    <text evidence="1">Belongs to the ATP12 family.</text>
</comment>
<dbReference type="PANTHER" id="PTHR21013">
    <property type="entry name" value="ATP SYNTHASE MITOCHONDRIAL F1 COMPLEX ASSEMBLY FACTOR 2/ATP12 PROTEIN, MITOCHONDRIAL PRECURSOR"/>
    <property type="match status" value="1"/>
</dbReference>
<reference evidence="4 5" key="1">
    <citation type="submission" date="2015-03" db="EMBL/GenBank/DDBJ databases">
        <title>Draft genome sequence of Elstera litoralis.</title>
        <authorList>
            <person name="Rahalkar M.C."/>
            <person name="Dhakephalkar P.K."/>
            <person name="Pore S.D."/>
            <person name="Arora P."/>
            <person name="Kapse N.G."/>
            <person name="Pandit P.S."/>
        </authorList>
    </citation>
    <scope>NUCLEOTIDE SEQUENCE [LARGE SCALE GENOMIC DNA]</scope>
    <source>
        <strain evidence="4 5">Dia-1</strain>
    </source>
</reference>
<evidence type="ECO:0000313" key="4">
    <source>
        <dbReference type="EMBL" id="KJV10790.1"/>
    </source>
</evidence>